<dbReference type="AlphaFoldDB" id="A0A564YTA9"/>
<proteinExistence type="predicted"/>
<protein>
    <submittedName>
        <fullName evidence="1">Uncharacterized protein</fullName>
    </submittedName>
</protein>
<sequence>MNIRFQDMILKDFVQSIGVISHFLTAYGRIFKANILASSYWFLQMLKDSLTAIIDRLSSATNEEELTTLEYAICPCIASISRTWASLHAEEPDSRPEMSRSIQGLLHTVSVNISAAMVPVTTAGKKRKWNEERVAPENIRECSALRPRVRQMLNQGIVFPLLDAIDPWTLQQSRMGLRPASACEVLKRLITAHEERKRLVVGGEEADAVFSRAHVSAPVAVTGLSGERLKAKAAAKRQKKIREQKTL</sequence>
<evidence type="ECO:0000313" key="1">
    <source>
        <dbReference type="EMBL" id="VUZ50239.1"/>
    </source>
</evidence>
<keyword evidence="2" id="KW-1185">Reference proteome</keyword>
<dbReference type="Proteomes" id="UP000321570">
    <property type="component" value="Unassembled WGS sequence"/>
</dbReference>
<dbReference type="EMBL" id="CABIJS010000355">
    <property type="protein sequence ID" value="VUZ50239.1"/>
    <property type="molecule type" value="Genomic_DNA"/>
</dbReference>
<name>A0A564YTA9_HYMDI</name>
<reference evidence="1 2" key="1">
    <citation type="submission" date="2019-07" db="EMBL/GenBank/DDBJ databases">
        <authorList>
            <person name="Jastrzebski P J."/>
            <person name="Paukszto L."/>
            <person name="Jastrzebski P J."/>
        </authorList>
    </citation>
    <scope>NUCLEOTIDE SEQUENCE [LARGE SCALE GENOMIC DNA]</scope>
    <source>
        <strain evidence="1 2">WMS-il1</strain>
    </source>
</reference>
<accession>A0A564YTA9</accession>
<organism evidence="1 2">
    <name type="scientific">Hymenolepis diminuta</name>
    <name type="common">Rat tapeworm</name>
    <dbReference type="NCBI Taxonomy" id="6216"/>
    <lineage>
        <taxon>Eukaryota</taxon>
        <taxon>Metazoa</taxon>
        <taxon>Spiralia</taxon>
        <taxon>Lophotrochozoa</taxon>
        <taxon>Platyhelminthes</taxon>
        <taxon>Cestoda</taxon>
        <taxon>Eucestoda</taxon>
        <taxon>Cyclophyllidea</taxon>
        <taxon>Hymenolepididae</taxon>
        <taxon>Hymenolepis</taxon>
    </lineage>
</organism>
<gene>
    <name evidence="1" type="ORF">WMSIL1_LOCUS9219</name>
</gene>
<evidence type="ECO:0000313" key="2">
    <source>
        <dbReference type="Proteomes" id="UP000321570"/>
    </source>
</evidence>